<gene>
    <name evidence="9" type="ORF">BSZ32_14490</name>
</gene>
<keyword evidence="3" id="KW-0418">Kinase</keyword>
<evidence type="ECO:0000256" key="7">
    <source>
        <dbReference type="SAM" id="Phobius"/>
    </source>
</evidence>
<sequence length="639" mass="70335">MEERYTILEALGSGGFGSVYKAHDTMLHREVALKRLDKSLGEDELREQLLREARVLAAMQHPNIVSIYDISSKTDCDDIVMELLQGVSLDKLVKRHLLQMSDFKNVAGQILQALASAHAAGVLHCDIKPENIMLCLASEDHYEAKIYDFGMSPPPGEKGTTTKLLGSIYVMAPELFDGGQPTPQTDLYALGCVLYYLLVGVYPFQGDSSVQVMASHITGNYVSVAQYRPDISPALCFWLDSLLGKDLSERVESCKKALSELVAIELSQQEEVEMTLPTTLILEGMNSRLIRNISVESLAVGKDLDLPKKASIFLSNSFSHSSPVGERPAVPNTGTKNTKSAIDKGEDQILPEDAEWYFTIGDKIKGPVSLDQLNKLCHQEKVTEATLVWHALLGDWVTAASCAETKAAFLTNKQQAQEEIAKLEAAKLEDESEKEEVEQTLKKEAIAWLGPEVWVIFAAMILTIILSVIYSDIRHYIVGLYLFVVLAVGLSAARVYQMRQGAKWFSVIPVVGDLYHAVTRPNTRITLCTIMVIAGCTGMVIMGYGEAKALEFRHSMAQANSDGLSYAYLNTQKQAEKLVEAEAPIPVLVVETTPVVEKLAEPEEAVIDVKKKSQIREFSAETGTGLRAFSGKVKTLKDL</sequence>
<evidence type="ECO:0000256" key="4">
    <source>
        <dbReference type="ARBA" id="ARBA00022840"/>
    </source>
</evidence>
<keyword evidence="4 5" id="KW-0067">ATP-binding</keyword>
<dbReference type="PROSITE" id="PS50011">
    <property type="entry name" value="PROTEIN_KINASE_DOM"/>
    <property type="match status" value="1"/>
</dbReference>
<dbReference type="InterPro" id="IPR000719">
    <property type="entry name" value="Prot_kinase_dom"/>
</dbReference>
<evidence type="ECO:0000256" key="1">
    <source>
        <dbReference type="ARBA" id="ARBA00022679"/>
    </source>
</evidence>
<keyword evidence="7" id="KW-1133">Transmembrane helix</keyword>
<dbReference type="GO" id="GO:0004674">
    <property type="term" value="F:protein serine/threonine kinase activity"/>
    <property type="evidence" value="ECO:0007669"/>
    <property type="project" value="TreeGrafter"/>
</dbReference>
<dbReference type="PANTHER" id="PTHR43289:SF6">
    <property type="entry name" value="SERINE_THREONINE-PROTEIN KINASE NEKL-3"/>
    <property type="match status" value="1"/>
</dbReference>
<dbReference type="InterPro" id="IPR011009">
    <property type="entry name" value="Kinase-like_dom_sf"/>
</dbReference>
<feature type="binding site" evidence="5">
    <location>
        <position position="34"/>
    </location>
    <ligand>
        <name>ATP</name>
        <dbReference type="ChEBI" id="CHEBI:30616"/>
    </ligand>
</feature>
<evidence type="ECO:0000259" key="8">
    <source>
        <dbReference type="PROSITE" id="PS50011"/>
    </source>
</evidence>
<feature type="transmembrane region" description="Helical" evidence="7">
    <location>
        <begin position="525"/>
        <end position="545"/>
    </location>
</feature>
<dbReference type="Pfam" id="PF14237">
    <property type="entry name" value="GYF_2"/>
    <property type="match status" value="1"/>
</dbReference>
<evidence type="ECO:0000313" key="9">
    <source>
        <dbReference type="EMBL" id="PQJ29579.1"/>
    </source>
</evidence>
<feature type="transmembrane region" description="Helical" evidence="7">
    <location>
        <begin position="453"/>
        <end position="470"/>
    </location>
</feature>
<feature type="domain" description="Protein kinase" evidence="8">
    <location>
        <begin position="5"/>
        <end position="262"/>
    </location>
</feature>
<dbReference type="GO" id="GO:0005524">
    <property type="term" value="F:ATP binding"/>
    <property type="evidence" value="ECO:0007669"/>
    <property type="project" value="UniProtKB-UniRule"/>
</dbReference>
<keyword evidence="7" id="KW-0812">Transmembrane</keyword>
<keyword evidence="6" id="KW-0175">Coiled coil</keyword>
<keyword evidence="1" id="KW-0808">Transferase</keyword>
<keyword evidence="10" id="KW-1185">Reference proteome</keyword>
<accession>A0A2S7U3J1</accession>
<dbReference type="Pfam" id="PF00069">
    <property type="entry name" value="Pkinase"/>
    <property type="match status" value="1"/>
</dbReference>
<dbReference type="AlphaFoldDB" id="A0A2S7U3J1"/>
<keyword evidence="2 5" id="KW-0547">Nucleotide-binding</keyword>
<dbReference type="RefSeq" id="WP_240610729.1">
    <property type="nucleotide sequence ID" value="NZ_MQWA01000001.1"/>
</dbReference>
<dbReference type="Gene3D" id="1.10.510.10">
    <property type="entry name" value="Transferase(Phosphotransferase) domain 1"/>
    <property type="match status" value="1"/>
</dbReference>
<evidence type="ECO:0000313" key="10">
    <source>
        <dbReference type="Proteomes" id="UP000239907"/>
    </source>
</evidence>
<dbReference type="Proteomes" id="UP000239907">
    <property type="component" value="Unassembled WGS sequence"/>
</dbReference>
<dbReference type="InterPro" id="IPR008271">
    <property type="entry name" value="Ser/Thr_kinase_AS"/>
</dbReference>
<evidence type="ECO:0000256" key="2">
    <source>
        <dbReference type="ARBA" id="ARBA00022741"/>
    </source>
</evidence>
<dbReference type="SMART" id="SM00220">
    <property type="entry name" value="S_TKc"/>
    <property type="match status" value="1"/>
</dbReference>
<dbReference type="CDD" id="cd14014">
    <property type="entry name" value="STKc_PknB_like"/>
    <property type="match status" value="1"/>
</dbReference>
<dbReference type="InterPro" id="IPR025640">
    <property type="entry name" value="GYF_2"/>
</dbReference>
<name>A0A2S7U3J1_9BACT</name>
<dbReference type="InterPro" id="IPR017441">
    <property type="entry name" value="Protein_kinase_ATP_BS"/>
</dbReference>
<evidence type="ECO:0000256" key="6">
    <source>
        <dbReference type="SAM" id="Coils"/>
    </source>
</evidence>
<dbReference type="PANTHER" id="PTHR43289">
    <property type="entry name" value="MITOGEN-ACTIVATED PROTEIN KINASE KINASE KINASE 20-RELATED"/>
    <property type="match status" value="1"/>
</dbReference>
<reference evidence="9 10" key="1">
    <citation type="submission" date="2016-12" db="EMBL/GenBank/DDBJ databases">
        <title>Study of bacterial adaptation to deep sea.</title>
        <authorList>
            <person name="Song J."/>
            <person name="Yoshizawa S."/>
            <person name="Kogure K."/>
        </authorList>
    </citation>
    <scope>NUCLEOTIDE SEQUENCE [LARGE SCALE GENOMIC DNA]</scope>
    <source>
        <strain evidence="9 10">SAORIC-165</strain>
    </source>
</reference>
<dbReference type="PROSITE" id="PS00108">
    <property type="entry name" value="PROTEIN_KINASE_ST"/>
    <property type="match status" value="1"/>
</dbReference>
<evidence type="ECO:0000256" key="3">
    <source>
        <dbReference type="ARBA" id="ARBA00022777"/>
    </source>
</evidence>
<dbReference type="SUPFAM" id="SSF56112">
    <property type="entry name" value="Protein kinase-like (PK-like)"/>
    <property type="match status" value="1"/>
</dbReference>
<protein>
    <recommendedName>
        <fullName evidence="8">Protein kinase domain-containing protein</fullName>
    </recommendedName>
</protein>
<comment type="caution">
    <text evidence="9">The sequence shown here is derived from an EMBL/GenBank/DDBJ whole genome shotgun (WGS) entry which is preliminary data.</text>
</comment>
<dbReference type="PROSITE" id="PS00107">
    <property type="entry name" value="PROTEIN_KINASE_ATP"/>
    <property type="match status" value="1"/>
</dbReference>
<feature type="transmembrane region" description="Helical" evidence="7">
    <location>
        <begin position="476"/>
        <end position="496"/>
    </location>
</feature>
<proteinExistence type="predicted"/>
<dbReference type="EMBL" id="MQWA01000001">
    <property type="protein sequence ID" value="PQJ29579.1"/>
    <property type="molecule type" value="Genomic_DNA"/>
</dbReference>
<organism evidence="9 10">
    <name type="scientific">Rubritalea profundi</name>
    <dbReference type="NCBI Taxonomy" id="1658618"/>
    <lineage>
        <taxon>Bacteria</taxon>
        <taxon>Pseudomonadati</taxon>
        <taxon>Verrucomicrobiota</taxon>
        <taxon>Verrucomicrobiia</taxon>
        <taxon>Verrucomicrobiales</taxon>
        <taxon>Rubritaleaceae</taxon>
        <taxon>Rubritalea</taxon>
    </lineage>
</organism>
<feature type="coiled-coil region" evidence="6">
    <location>
        <begin position="406"/>
        <end position="443"/>
    </location>
</feature>
<keyword evidence="7" id="KW-0472">Membrane</keyword>
<evidence type="ECO:0000256" key="5">
    <source>
        <dbReference type="PROSITE-ProRule" id="PRU10141"/>
    </source>
</evidence>